<accession>A0A1B6P7X2</accession>
<dbReference type="InParanoid" id="A0A1B6P7X2"/>
<name>A0A1B6P7X2_SORBI</name>
<sequence>MVEKQGTCITIQCRQARSSSELASSISSPAMAGWMVLHVPIFSTEHKLSQSAVPYIPHHQE</sequence>
<dbReference type="Proteomes" id="UP000000768">
    <property type="component" value="Chromosome 9"/>
</dbReference>
<evidence type="ECO:0000313" key="1">
    <source>
        <dbReference type="EMBL" id="KXG21722.1"/>
    </source>
</evidence>
<evidence type="ECO:0000313" key="2">
    <source>
        <dbReference type="Proteomes" id="UP000000768"/>
    </source>
</evidence>
<protein>
    <submittedName>
        <fullName evidence="1">Uncharacterized protein</fullName>
    </submittedName>
</protein>
<dbReference type="EMBL" id="CM000768">
    <property type="protein sequence ID" value="KXG21722.1"/>
    <property type="molecule type" value="Genomic_DNA"/>
</dbReference>
<dbReference type="Gramene" id="KXG21722">
    <property type="protein sequence ID" value="KXG21722"/>
    <property type="gene ID" value="SORBI_3009G099700"/>
</dbReference>
<reference evidence="2" key="2">
    <citation type="journal article" date="2018" name="Plant J.">
        <title>The Sorghum bicolor reference genome: improved assembly, gene annotations, a transcriptome atlas, and signatures of genome organization.</title>
        <authorList>
            <person name="McCormick R.F."/>
            <person name="Truong S.K."/>
            <person name="Sreedasyam A."/>
            <person name="Jenkins J."/>
            <person name="Shu S."/>
            <person name="Sims D."/>
            <person name="Kennedy M."/>
            <person name="Amirebrahimi M."/>
            <person name="Weers B.D."/>
            <person name="McKinley B."/>
            <person name="Mattison A."/>
            <person name="Morishige D.T."/>
            <person name="Grimwood J."/>
            <person name="Schmutz J."/>
            <person name="Mullet J.E."/>
        </authorList>
    </citation>
    <scope>NUCLEOTIDE SEQUENCE [LARGE SCALE GENOMIC DNA]</scope>
    <source>
        <strain evidence="2">cv. BTx623</strain>
    </source>
</reference>
<proteinExistence type="predicted"/>
<reference evidence="1 2" key="1">
    <citation type="journal article" date="2009" name="Nature">
        <title>The Sorghum bicolor genome and the diversification of grasses.</title>
        <authorList>
            <person name="Paterson A.H."/>
            <person name="Bowers J.E."/>
            <person name="Bruggmann R."/>
            <person name="Dubchak I."/>
            <person name="Grimwood J."/>
            <person name="Gundlach H."/>
            <person name="Haberer G."/>
            <person name="Hellsten U."/>
            <person name="Mitros T."/>
            <person name="Poliakov A."/>
            <person name="Schmutz J."/>
            <person name="Spannagl M."/>
            <person name="Tang H."/>
            <person name="Wang X."/>
            <person name="Wicker T."/>
            <person name="Bharti A.K."/>
            <person name="Chapman J."/>
            <person name="Feltus F.A."/>
            <person name="Gowik U."/>
            <person name="Grigoriev I.V."/>
            <person name="Lyons E."/>
            <person name="Maher C.A."/>
            <person name="Martis M."/>
            <person name="Narechania A."/>
            <person name="Otillar R.P."/>
            <person name="Penning B.W."/>
            <person name="Salamov A.A."/>
            <person name="Wang Y."/>
            <person name="Zhang L."/>
            <person name="Carpita N.C."/>
            <person name="Freeling M."/>
            <person name="Gingle A.R."/>
            <person name="Hash C.T."/>
            <person name="Keller B."/>
            <person name="Klein P."/>
            <person name="Kresovich S."/>
            <person name="McCann M.C."/>
            <person name="Ming R."/>
            <person name="Peterson D.G."/>
            <person name="Mehboob-ur-Rahman"/>
            <person name="Ware D."/>
            <person name="Westhoff P."/>
            <person name="Mayer K.F."/>
            <person name="Messing J."/>
            <person name="Rokhsar D.S."/>
        </authorList>
    </citation>
    <scope>NUCLEOTIDE SEQUENCE [LARGE SCALE GENOMIC DNA]</scope>
    <source>
        <strain evidence="2">cv. BTx623</strain>
    </source>
</reference>
<dbReference type="AlphaFoldDB" id="A0A1B6P7X2"/>
<gene>
    <name evidence="1" type="ORF">SORBI_3009G099700</name>
</gene>
<keyword evidence="2" id="KW-1185">Reference proteome</keyword>
<organism evidence="1 2">
    <name type="scientific">Sorghum bicolor</name>
    <name type="common">Sorghum</name>
    <name type="synonym">Sorghum vulgare</name>
    <dbReference type="NCBI Taxonomy" id="4558"/>
    <lineage>
        <taxon>Eukaryota</taxon>
        <taxon>Viridiplantae</taxon>
        <taxon>Streptophyta</taxon>
        <taxon>Embryophyta</taxon>
        <taxon>Tracheophyta</taxon>
        <taxon>Spermatophyta</taxon>
        <taxon>Magnoliopsida</taxon>
        <taxon>Liliopsida</taxon>
        <taxon>Poales</taxon>
        <taxon>Poaceae</taxon>
        <taxon>PACMAD clade</taxon>
        <taxon>Panicoideae</taxon>
        <taxon>Andropogonodae</taxon>
        <taxon>Andropogoneae</taxon>
        <taxon>Sorghinae</taxon>
        <taxon>Sorghum</taxon>
    </lineage>
</organism>